<evidence type="ECO:0000256" key="6">
    <source>
        <dbReference type="ARBA" id="ARBA00022777"/>
    </source>
</evidence>
<evidence type="ECO:0000313" key="11">
    <source>
        <dbReference type="EMBL" id="QFZ19397.1"/>
    </source>
</evidence>
<dbReference type="PANTHER" id="PTHR24421">
    <property type="entry name" value="NITRATE/NITRITE SENSOR PROTEIN NARX-RELATED"/>
    <property type="match status" value="1"/>
</dbReference>
<keyword evidence="9" id="KW-0472">Membrane</keyword>
<dbReference type="GO" id="GO:0000155">
    <property type="term" value="F:phosphorelay sensor kinase activity"/>
    <property type="evidence" value="ECO:0007669"/>
    <property type="project" value="InterPro"/>
</dbReference>
<dbReference type="GO" id="GO:0005524">
    <property type="term" value="F:ATP binding"/>
    <property type="evidence" value="ECO:0007669"/>
    <property type="project" value="UniProtKB-KW"/>
</dbReference>
<dbReference type="InterPro" id="IPR050482">
    <property type="entry name" value="Sensor_HK_TwoCompSys"/>
</dbReference>
<feature type="transmembrane region" description="Helical" evidence="9">
    <location>
        <begin position="39"/>
        <end position="61"/>
    </location>
</feature>
<dbReference type="AlphaFoldDB" id="A0A5Q0GZF0"/>
<gene>
    <name evidence="11" type="ORF">EKG83_19890</name>
</gene>
<dbReference type="Gene3D" id="3.30.565.10">
    <property type="entry name" value="Histidine kinase-like ATPase, C-terminal domain"/>
    <property type="match status" value="1"/>
</dbReference>
<dbReference type="CDD" id="cd16917">
    <property type="entry name" value="HATPase_UhpB-NarQ-NarX-like"/>
    <property type="match status" value="1"/>
</dbReference>
<dbReference type="KEGG" id="ssyi:EKG83_19890"/>
<keyword evidence="6 11" id="KW-0418">Kinase</keyword>
<evidence type="ECO:0000256" key="5">
    <source>
        <dbReference type="ARBA" id="ARBA00022741"/>
    </source>
</evidence>
<evidence type="ECO:0000256" key="4">
    <source>
        <dbReference type="ARBA" id="ARBA00022679"/>
    </source>
</evidence>
<organism evidence="11 12">
    <name type="scientific">Saccharothrix syringae</name>
    <name type="common">Nocardiopsis syringae</name>
    <dbReference type="NCBI Taxonomy" id="103733"/>
    <lineage>
        <taxon>Bacteria</taxon>
        <taxon>Bacillati</taxon>
        <taxon>Actinomycetota</taxon>
        <taxon>Actinomycetes</taxon>
        <taxon>Pseudonocardiales</taxon>
        <taxon>Pseudonocardiaceae</taxon>
        <taxon>Saccharothrix</taxon>
    </lineage>
</organism>
<feature type="transmembrane region" description="Helical" evidence="9">
    <location>
        <begin position="68"/>
        <end position="88"/>
    </location>
</feature>
<dbReference type="GO" id="GO:0046983">
    <property type="term" value="F:protein dimerization activity"/>
    <property type="evidence" value="ECO:0007669"/>
    <property type="project" value="InterPro"/>
</dbReference>
<dbReference type="Pfam" id="PF07730">
    <property type="entry name" value="HisKA_3"/>
    <property type="match status" value="1"/>
</dbReference>
<dbReference type="EC" id="2.7.13.3" evidence="2"/>
<dbReference type="PANTHER" id="PTHR24421:SF10">
    <property type="entry name" value="NITRATE_NITRITE SENSOR PROTEIN NARQ"/>
    <property type="match status" value="1"/>
</dbReference>
<feature type="transmembrane region" description="Helical" evidence="9">
    <location>
        <begin position="114"/>
        <end position="133"/>
    </location>
</feature>
<name>A0A5Q0GZF0_SACSY</name>
<feature type="domain" description="Signal transduction histidine kinase subgroup 3 dimerisation and phosphoacceptor" evidence="10">
    <location>
        <begin position="201"/>
        <end position="267"/>
    </location>
</feature>
<keyword evidence="5" id="KW-0547">Nucleotide-binding</keyword>
<evidence type="ECO:0000256" key="9">
    <source>
        <dbReference type="SAM" id="Phobius"/>
    </source>
</evidence>
<dbReference type="Gene3D" id="1.20.5.1930">
    <property type="match status" value="1"/>
</dbReference>
<evidence type="ECO:0000256" key="7">
    <source>
        <dbReference type="ARBA" id="ARBA00022840"/>
    </source>
</evidence>
<proteinExistence type="predicted"/>
<dbReference type="RefSeq" id="WP_051766400.1">
    <property type="nucleotide sequence ID" value="NZ_CP034550.1"/>
</dbReference>
<keyword evidence="12" id="KW-1185">Reference proteome</keyword>
<dbReference type="GO" id="GO:0016020">
    <property type="term" value="C:membrane"/>
    <property type="evidence" value="ECO:0007669"/>
    <property type="project" value="InterPro"/>
</dbReference>
<keyword evidence="8" id="KW-0902">Two-component regulatory system</keyword>
<keyword evidence="4" id="KW-0808">Transferase</keyword>
<evidence type="ECO:0000313" key="12">
    <source>
        <dbReference type="Proteomes" id="UP000325787"/>
    </source>
</evidence>
<dbReference type="OrthoDB" id="227596at2"/>
<accession>A0A5Q0GZF0</accession>
<dbReference type="EMBL" id="CP034550">
    <property type="protein sequence ID" value="QFZ19397.1"/>
    <property type="molecule type" value="Genomic_DNA"/>
</dbReference>
<dbReference type="SUPFAM" id="SSF55874">
    <property type="entry name" value="ATPase domain of HSP90 chaperone/DNA topoisomerase II/histidine kinase"/>
    <property type="match status" value="1"/>
</dbReference>
<dbReference type="Proteomes" id="UP000325787">
    <property type="component" value="Chromosome"/>
</dbReference>
<dbReference type="InterPro" id="IPR036890">
    <property type="entry name" value="HATPase_C_sf"/>
</dbReference>
<dbReference type="InterPro" id="IPR011712">
    <property type="entry name" value="Sig_transdc_His_kin_sub3_dim/P"/>
</dbReference>
<evidence type="ECO:0000256" key="2">
    <source>
        <dbReference type="ARBA" id="ARBA00012438"/>
    </source>
</evidence>
<evidence type="ECO:0000256" key="1">
    <source>
        <dbReference type="ARBA" id="ARBA00000085"/>
    </source>
</evidence>
<protein>
    <recommendedName>
        <fullName evidence="2">histidine kinase</fullName>
        <ecNumber evidence="2">2.7.13.3</ecNumber>
    </recommendedName>
</protein>
<keyword evidence="7" id="KW-0067">ATP-binding</keyword>
<keyword evidence="3" id="KW-0597">Phosphoprotein</keyword>
<feature type="transmembrane region" description="Helical" evidence="9">
    <location>
        <begin position="162"/>
        <end position="179"/>
    </location>
</feature>
<evidence type="ECO:0000256" key="8">
    <source>
        <dbReference type="ARBA" id="ARBA00023012"/>
    </source>
</evidence>
<keyword evidence="9" id="KW-1133">Transmembrane helix</keyword>
<keyword evidence="9" id="KW-0812">Transmembrane</keyword>
<comment type="catalytic activity">
    <reaction evidence="1">
        <text>ATP + protein L-histidine = ADP + protein N-phospho-L-histidine.</text>
        <dbReference type="EC" id="2.7.13.3"/>
    </reaction>
</comment>
<reference evidence="12" key="1">
    <citation type="journal article" date="2021" name="Curr. Microbiol.">
        <title>Complete genome of nocamycin-producing strain Saccharothrix syringae NRRL B-16468 reveals the biosynthetic potential for secondary metabolites.</title>
        <authorList>
            <person name="Mo X."/>
            <person name="Yang S."/>
        </authorList>
    </citation>
    <scope>NUCLEOTIDE SEQUENCE [LARGE SCALE GENOMIC DNA]</scope>
    <source>
        <strain evidence="12">ATCC 51364 / DSM 43886 / JCM 6844 / KCTC 9398 / NBRC 14523 / NRRL B-16468 / INA 2240</strain>
    </source>
</reference>
<evidence type="ECO:0000256" key="3">
    <source>
        <dbReference type="ARBA" id="ARBA00022553"/>
    </source>
</evidence>
<sequence length="408" mass="43321">MTGSGEKVWARRARAATRLLALVLFRAPGTPVTSLGLRRLRWAVAVSVVFLALVQFPVYLSAGPEGRLALGALLTAVPVLVSTTHPLHAWRMTALLLLVVPQTHNSGRLRIDWGWPWTVGLAVTVGFVFYVLAEGERGPVVVTAWALTAVAAAPHLPDWRDLVLASALVACAALLGHSTRLRRQADRRRVAERAREVALEERALIARELHDVVSHHMSVLVLRADAATYRLPGLAPEVRAEFQLLQDLARDGLTEMRRMLGALRSPDDEVATAPQPGLDDVRELVGQFRAAGTEIDLDVRCGPAPLPVGVGPSAYRVVREALSNCARHAPGAPVAVGLVVAGDALRITVSNPAAARPALDGGADRPRQGLAGMAERVRVLGGSFLARATPDGGFAVVVELPLTGGGNG</sequence>
<evidence type="ECO:0000259" key="10">
    <source>
        <dbReference type="Pfam" id="PF07730"/>
    </source>
</evidence>